<dbReference type="InterPro" id="IPR050055">
    <property type="entry name" value="EF-Tu_GTPase"/>
</dbReference>
<protein>
    <submittedName>
        <fullName evidence="2">Uncharacterized protein</fullName>
    </submittedName>
</protein>
<dbReference type="OrthoDB" id="248233at2759"/>
<feature type="compositionally biased region" description="Basic and acidic residues" evidence="1">
    <location>
        <begin position="574"/>
        <end position="590"/>
    </location>
</feature>
<feature type="region of interest" description="Disordered" evidence="1">
    <location>
        <begin position="557"/>
        <end position="602"/>
    </location>
</feature>
<keyword evidence="3" id="KW-1185">Reference proteome</keyword>
<dbReference type="EMBL" id="BLZA01000017">
    <property type="protein sequence ID" value="GHJ86074.1"/>
    <property type="molecule type" value="Genomic_DNA"/>
</dbReference>
<reference evidence="2" key="1">
    <citation type="submission" date="2020-07" db="EMBL/GenBank/DDBJ databases">
        <title>Draft Genome Sequence of a Deep-Sea Yeast, Naganishia (Cryptococcus) liquefaciens strain N6.</title>
        <authorList>
            <person name="Han Y.W."/>
            <person name="Kajitani R."/>
            <person name="Morimoto H."/>
            <person name="Parhat M."/>
            <person name="Tsubouchi H."/>
            <person name="Bakenova O."/>
            <person name="Ogata M."/>
            <person name="Argunhan B."/>
            <person name="Aoki R."/>
            <person name="Kajiwara S."/>
            <person name="Itoh T."/>
            <person name="Iwasaki H."/>
        </authorList>
    </citation>
    <scope>NUCLEOTIDE SEQUENCE</scope>
    <source>
        <strain evidence="2">N6</strain>
    </source>
</reference>
<comment type="caution">
    <text evidence="2">The sequence shown here is derived from an EMBL/GenBank/DDBJ whole genome shotgun (WGS) entry which is preliminary data.</text>
</comment>
<evidence type="ECO:0000313" key="2">
    <source>
        <dbReference type="EMBL" id="GHJ86074.1"/>
    </source>
</evidence>
<organism evidence="2 3">
    <name type="scientific">Naganishia liquefaciens</name>
    <dbReference type="NCBI Taxonomy" id="104408"/>
    <lineage>
        <taxon>Eukaryota</taxon>
        <taxon>Fungi</taxon>
        <taxon>Dikarya</taxon>
        <taxon>Basidiomycota</taxon>
        <taxon>Agaricomycotina</taxon>
        <taxon>Tremellomycetes</taxon>
        <taxon>Filobasidiales</taxon>
        <taxon>Filobasidiaceae</taxon>
        <taxon>Naganishia</taxon>
    </lineage>
</organism>
<feature type="region of interest" description="Disordered" evidence="1">
    <location>
        <begin position="693"/>
        <end position="738"/>
    </location>
</feature>
<dbReference type="PANTHER" id="PTHR43721:SF9">
    <property type="entry name" value="GTP-BINDING PROTEIN 1"/>
    <property type="match status" value="1"/>
</dbReference>
<evidence type="ECO:0000313" key="3">
    <source>
        <dbReference type="Proteomes" id="UP000620104"/>
    </source>
</evidence>
<dbReference type="AlphaFoldDB" id="A0A8H3TTT2"/>
<feature type="compositionally biased region" description="Polar residues" evidence="1">
    <location>
        <begin position="43"/>
        <end position="54"/>
    </location>
</feature>
<dbReference type="GO" id="GO:0003746">
    <property type="term" value="F:translation elongation factor activity"/>
    <property type="evidence" value="ECO:0007669"/>
    <property type="project" value="TreeGrafter"/>
</dbReference>
<feature type="region of interest" description="Disordered" evidence="1">
    <location>
        <begin position="265"/>
        <end position="292"/>
    </location>
</feature>
<feature type="region of interest" description="Disordered" evidence="1">
    <location>
        <begin position="762"/>
        <end position="796"/>
    </location>
</feature>
<feature type="region of interest" description="Disordered" evidence="1">
    <location>
        <begin position="452"/>
        <end position="505"/>
    </location>
</feature>
<evidence type="ECO:0000256" key="1">
    <source>
        <dbReference type="SAM" id="MobiDB-lite"/>
    </source>
</evidence>
<accession>A0A8H3TTT2</accession>
<sequence length="837" mass="90555">MALFGERTSVSPRLPSPWQAALAQPSPAISVIARSDVLRTPSQLSLSTTGSAQEDPSGEDEATRLAASVMTTSSLASSSAFQRLRSSGISEDLILSPTPGYTSSTSVSLSTSTSASAILNIGAVRQGVSGGLAGQGYEGVKLVAERDKVGHIEYKLRLLPPNAERFERLTTQLKWRLQEGGGQAVYEIGVLDDGTLIGITDADMDRSLQTLELMAAELGATVMVLRTITLASPPPFPRALCGYQAGSEGNEQDWEAQVDPFGGDAVEHNFFRPMKKKKKKSPKPPKPKQKPSVFGVIAADKDASHDAVSASAGNRAALRVQQRDTARDLDYQQRARQKSQAKMARRRLSAGFPAEGLSAKQRKAWGMGRKGKSIWDDYDSDAFVEHADGLTLPSTDSARIETHVTSAIACSEPPATAPDGDEDAPVAESWRARNMERASQQDPDRWRYKSAMTVAERDQVTQSRRARQRSQRQSGDQGGFTGFFGSDESGEEHLETSEHSSECTDAVADRRASWRTDSDHDDGEEMFLFENLSSSEIAPPELTHAAVAALNTAASDQPLDSFRSPKEGFYPEGSRPEHPLGTRSNTREPTIKQAKKRRVRVQRAEQRRLDLLRGDGITADGIPLALDPDNQIGATSVMEAELNESLFGNGETEPDVLQIVRKMVGEDSHDIDDIPKGETAGMAALLSTSPSYTIKPSSPSAHRMFSLPSSLPRTSQALSAEQNDDEFDPAPPSPSDTITMPLDNLSLSFSQAEVYTAVSPFESPGGDSYKHSKSTVKHDDTLSTDDGISSGNAEKVAHSSREAMNLNLVGARVCVEALIVKKMDMDDHYLDFSGFIL</sequence>
<feature type="compositionally biased region" description="Basic and acidic residues" evidence="1">
    <location>
        <begin position="491"/>
        <end position="505"/>
    </location>
</feature>
<feature type="region of interest" description="Disordered" evidence="1">
    <location>
        <begin position="43"/>
        <end position="62"/>
    </location>
</feature>
<feature type="compositionally biased region" description="Polar residues" evidence="1">
    <location>
        <begin position="707"/>
        <end position="721"/>
    </location>
</feature>
<name>A0A8H3TTT2_9TREE</name>
<proteinExistence type="predicted"/>
<feature type="compositionally biased region" description="Basic residues" evidence="1">
    <location>
        <begin position="273"/>
        <end position="289"/>
    </location>
</feature>
<dbReference type="Proteomes" id="UP000620104">
    <property type="component" value="Unassembled WGS sequence"/>
</dbReference>
<dbReference type="PANTHER" id="PTHR43721">
    <property type="entry name" value="ELONGATION FACTOR TU-RELATED"/>
    <property type="match status" value="1"/>
</dbReference>
<gene>
    <name evidence="2" type="ORF">NliqN6_2476</name>
</gene>